<keyword evidence="1" id="KW-0812">Transmembrane</keyword>
<dbReference type="GeneID" id="14211804"/>
<feature type="transmembrane region" description="Helical" evidence="1">
    <location>
        <begin position="120"/>
        <end position="147"/>
    </location>
</feature>
<sequence length="150" mass="16731">MDKKKIYWIIKQILLGILEGILYSIVYIYLLPFLLTLISSTLSNQITAITSLLPSEIYIYIGLFVGLDVVARIMKGTIYNPLLRATSSLLGLLIILSYFNNGILSAGPITINGVQAYITLNLSIILLIYIAFIIAPGIIIPFIEYFVENK</sequence>
<keyword evidence="3" id="KW-1185">Reference proteome</keyword>
<organism evidence="2 3">
    <name type="scientific">Caldisphaera lagunensis (strain DSM 15908 / JCM 11604 / ANMR 0165 / IC-154)</name>
    <dbReference type="NCBI Taxonomy" id="1056495"/>
    <lineage>
        <taxon>Archaea</taxon>
        <taxon>Thermoproteota</taxon>
        <taxon>Thermoprotei</taxon>
        <taxon>Acidilobales</taxon>
        <taxon>Caldisphaeraceae</taxon>
        <taxon>Caldisphaera</taxon>
    </lineage>
</organism>
<proteinExistence type="predicted"/>
<evidence type="ECO:0000313" key="3">
    <source>
        <dbReference type="Proteomes" id="UP000010469"/>
    </source>
</evidence>
<accession>L0AA54</accession>
<dbReference type="eggNOG" id="arCOG13723">
    <property type="taxonomic scope" value="Archaea"/>
</dbReference>
<dbReference type="InParanoid" id="L0AA54"/>
<keyword evidence="1" id="KW-1133">Transmembrane helix</keyword>
<dbReference type="HOGENOM" id="CLU_1736326_0_0_2"/>
<name>L0AA54_CALLD</name>
<reference evidence="3" key="1">
    <citation type="submission" date="2012-03" db="EMBL/GenBank/DDBJ databases">
        <title>Complete genome of Caldisphaera lagunensis DSM 15908.</title>
        <authorList>
            <person name="Lucas S."/>
            <person name="Copeland A."/>
            <person name="Lapidus A."/>
            <person name="Glavina del Rio T."/>
            <person name="Dalin E."/>
            <person name="Tice H."/>
            <person name="Bruce D."/>
            <person name="Goodwin L."/>
            <person name="Pitluck S."/>
            <person name="Peters L."/>
            <person name="Mikhailova N."/>
            <person name="Teshima H."/>
            <person name="Kyrpides N."/>
            <person name="Mavromatis K."/>
            <person name="Ivanova N."/>
            <person name="Brettin T."/>
            <person name="Detter J.C."/>
            <person name="Han C."/>
            <person name="Larimer F."/>
            <person name="Land M."/>
            <person name="Hauser L."/>
            <person name="Markowitz V."/>
            <person name="Cheng J.-F."/>
            <person name="Hugenholtz P."/>
            <person name="Woyke T."/>
            <person name="Wu D."/>
            <person name="Spring S."/>
            <person name="Schroeder M."/>
            <person name="Brambilla E."/>
            <person name="Klenk H.-P."/>
            <person name="Eisen J.A."/>
        </authorList>
    </citation>
    <scope>NUCLEOTIDE SEQUENCE [LARGE SCALE GENOMIC DNA]</scope>
    <source>
        <strain evidence="3">DSM 15908 / JCM 11604 / IC-154</strain>
    </source>
</reference>
<keyword evidence="1" id="KW-0472">Membrane</keyword>
<dbReference type="Proteomes" id="UP000010469">
    <property type="component" value="Chromosome"/>
</dbReference>
<feature type="transmembrane region" description="Helical" evidence="1">
    <location>
        <begin position="81"/>
        <end position="100"/>
    </location>
</feature>
<evidence type="ECO:0000256" key="1">
    <source>
        <dbReference type="SAM" id="Phobius"/>
    </source>
</evidence>
<dbReference type="EMBL" id="CP003378">
    <property type="protein sequence ID" value="AFZ70304.1"/>
    <property type="molecule type" value="Genomic_DNA"/>
</dbReference>
<evidence type="ECO:0000313" key="2">
    <source>
        <dbReference type="EMBL" id="AFZ70304.1"/>
    </source>
</evidence>
<dbReference type="RefSeq" id="WP_015232202.1">
    <property type="nucleotide sequence ID" value="NC_019791.1"/>
</dbReference>
<feature type="transmembrane region" description="Helical" evidence="1">
    <location>
        <begin position="12"/>
        <end position="37"/>
    </location>
</feature>
<protein>
    <submittedName>
        <fullName evidence="2">Uncharacterized protein</fullName>
    </submittedName>
</protein>
<dbReference type="STRING" id="1056495.Calag_0544"/>
<gene>
    <name evidence="2" type="ordered locus">Calag_0544</name>
</gene>
<dbReference type="AlphaFoldDB" id="L0AA54"/>
<dbReference type="KEGG" id="clg:Calag_0544"/>